<keyword evidence="5" id="KW-0676">Redox-active center</keyword>
<keyword evidence="3" id="KW-0249">Electron transport</keyword>
<sequence>MRSIYKRFDHLLKLKYNIVQVPMGLGYFSKDVEPDMDGPTAQLVRDLISRNNIVIFSKSTCPYCKMAKEIFDSINCRYTSIELDQREDCAEIQSVLKKMTGAKTVPRVFVNGDCIGGGTDVKRLHEDGNLLPLLQK</sequence>
<dbReference type="InterPro" id="IPR036249">
    <property type="entry name" value="Thioredoxin-like_sf"/>
</dbReference>
<dbReference type="GO" id="GO:0015038">
    <property type="term" value="F:glutathione disulfide oxidoreductase activity"/>
    <property type="evidence" value="ECO:0007669"/>
    <property type="project" value="TreeGrafter"/>
</dbReference>
<proteinExistence type="predicted"/>
<dbReference type="InterPro" id="IPR011899">
    <property type="entry name" value="Glutaredoxin_euk/vir"/>
</dbReference>
<dbReference type="InterPro" id="IPR014025">
    <property type="entry name" value="Glutaredoxin_subgr"/>
</dbReference>
<dbReference type="PROSITE" id="PS51354">
    <property type="entry name" value="GLUTAREDOXIN_2"/>
    <property type="match status" value="1"/>
</dbReference>
<dbReference type="GO" id="GO:0005737">
    <property type="term" value="C:cytoplasm"/>
    <property type="evidence" value="ECO:0007669"/>
    <property type="project" value="TreeGrafter"/>
</dbReference>
<dbReference type="EMBL" id="JARGDH010000002">
    <property type="protein sequence ID" value="KAL0274872.1"/>
    <property type="molecule type" value="Genomic_DNA"/>
</dbReference>
<reference evidence="7" key="1">
    <citation type="journal article" date="2024" name="Gigascience">
        <title>Chromosome-level genome of the poultry shaft louse Menopon gallinae provides insight into the host-switching and adaptive evolution of parasitic lice.</title>
        <authorList>
            <person name="Xu Y."/>
            <person name="Ma L."/>
            <person name="Liu S."/>
            <person name="Liang Y."/>
            <person name="Liu Q."/>
            <person name="He Z."/>
            <person name="Tian L."/>
            <person name="Duan Y."/>
            <person name="Cai W."/>
            <person name="Li H."/>
            <person name="Song F."/>
        </authorList>
    </citation>
    <scope>NUCLEOTIDE SEQUENCE</scope>
    <source>
        <strain evidence="7">Cailab_2023a</strain>
    </source>
</reference>
<evidence type="ECO:0000256" key="2">
    <source>
        <dbReference type="ARBA" id="ARBA00022448"/>
    </source>
</evidence>
<feature type="domain" description="Glutaredoxin" evidence="6">
    <location>
        <begin position="53"/>
        <end position="115"/>
    </location>
</feature>
<evidence type="ECO:0000256" key="5">
    <source>
        <dbReference type="ARBA" id="ARBA00023284"/>
    </source>
</evidence>
<protein>
    <recommendedName>
        <fullName evidence="6">Glutaredoxin domain-containing protein</fullName>
    </recommendedName>
</protein>
<dbReference type="FunFam" id="3.40.30.10:FF:000093">
    <property type="entry name" value="Glutaredoxin 2"/>
    <property type="match status" value="1"/>
</dbReference>
<gene>
    <name evidence="7" type="ORF">PYX00_002899</name>
</gene>
<dbReference type="AlphaFoldDB" id="A0AAW2HXZ3"/>
<dbReference type="PANTHER" id="PTHR45694">
    <property type="entry name" value="GLUTAREDOXIN 2"/>
    <property type="match status" value="1"/>
</dbReference>
<dbReference type="InterPro" id="IPR002109">
    <property type="entry name" value="Glutaredoxin"/>
</dbReference>
<name>A0AAW2HXZ3_9NEOP</name>
<keyword evidence="2" id="KW-0813">Transport</keyword>
<evidence type="ECO:0000256" key="3">
    <source>
        <dbReference type="ARBA" id="ARBA00022982"/>
    </source>
</evidence>
<dbReference type="PANTHER" id="PTHR45694:SF5">
    <property type="entry name" value="GLUTAREDOXIN 2"/>
    <property type="match status" value="1"/>
</dbReference>
<dbReference type="Pfam" id="PF00462">
    <property type="entry name" value="Glutaredoxin"/>
    <property type="match status" value="1"/>
</dbReference>
<dbReference type="NCBIfam" id="TIGR02180">
    <property type="entry name" value="GRX_euk"/>
    <property type="match status" value="1"/>
</dbReference>
<evidence type="ECO:0000259" key="6">
    <source>
        <dbReference type="Pfam" id="PF00462"/>
    </source>
</evidence>
<evidence type="ECO:0000256" key="1">
    <source>
        <dbReference type="ARBA" id="ARBA00002549"/>
    </source>
</evidence>
<keyword evidence="4" id="KW-1015">Disulfide bond</keyword>
<accession>A0AAW2HXZ3</accession>
<comment type="function">
    <text evidence="1">Has a glutathione-disulfide oxidoreductase activity in the presence of NADPH and glutathione reductase. Reduces low molecular weight disulfides and proteins.</text>
</comment>
<dbReference type="PRINTS" id="PR00160">
    <property type="entry name" value="GLUTAREDOXIN"/>
</dbReference>
<dbReference type="Gene3D" id="3.40.30.10">
    <property type="entry name" value="Glutaredoxin"/>
    <property type="match status" value="1"/>
</dbReference>
<comment type="caution">
    <text evidence="7">The sequence shown here is derived from an EMBL/GenBank/DDBJ whole genome shotgun (WGS) entry which is preliminary data.</text>
</comment>
<evidence type="ECO:0000256" key="4">
    <source>
        <dbReference type="ARBA" id="ARBA00023157"/>
    </source>
</evidence>
<dbReference type="PROSITE" id="PS00195">
    <property type="entry name" value="GLUTAREDOXIN_1"/>
    <property type="match status" value="1"/>
</dbReference>
<dbReference type="CDD" id="cd03419">
    <property type="entry name" value="GRX_GRXh_1_2_like"/>
    <property type="match status" value="1"/>
</dbReference>
<dbReference type="InterPro" id="IPR011767">
    <property type="entry name" value="GLR_AS"/>
</dbReference>
<organism evidence="7">
    <name type="scientific">Menopon gallinae</name>
    <name type="common">poultry shaft louse</name>
    <dbReference type="NCBI Taxonomy" id="328185"/>
    <lineage>
        <taxon>Eukaryota</taxon>
        <taxon>Metazoa</taxon>
        <taxon>Ecdysozoa</taxon>
        <taxon>Arthropoda</taxon>
        <taxon>Hexapoda</taxon>
        <taxon>Insecta</taxon>
        <taxon>Pterygota</taxon>
        <taxon>Neoptera</taxon>
        <taxon>Paraneoptera</taxon>
        <taxon>Psocodea</taxon>
        <taxon>Troctomorpha</taxon>
        <taxon>Phthiraptera</taxon>
        <taxon>Amblycera</taxon>
        <taxon>Menoponidae</taxon>
        <taxon>Menopon</taxon>
    </lineage>
</organism>
<evidence type="ECO:0000313" key="7">
    <source>
        <dbReference type="EMBL" id="KAL0274872.1"/>
    </source>
</evidence>
<dbReference type="SUPFAM" id="SSF52833">
    <property type="entry name" value="Thioredoxin-like"/>
    <property type="match status" value="1"/>
</dbReference>
<dbReference type="GO" id="GO:0034599">
    <property type="term" value="P:cellular response to oxidative stress"/>
    <property type="evidence" value="ECO:0007669"/>
    <property type="project" value="TreeGrafter"/>
</dbReference>